<evidence type="ECO:0000313" key="2">
    <source>
        <dbReference type="Proteomes" id="UP000752696"/>
    </source>
</evidence>
<organism evidence="1 2">
    <name type="scientific">Heterotrigona itama</name>
    <dbReference type="NCBI Taxonomy" id="395501"/>
    <lineage>
        <taxon>Eukaryota</taxon>
        <taxon>Metazoa</taxon>
        <taxon>Ecdysozoa</taxon>
        <taxon>Arthropoda</taxon>
        <taxon>Hexapoda</taxon>
        <taxon>Insecta</taxon>
        <taxon>Pterygota</taxon>
        <taxon>Neoptera</taxon>
        <taxon>Endopterygota</taxon>
        <taxon>Hymenoptera</taxon>
        <taxon>Apocrita</taxon>
        <taxon>Aculeata</taxon>
        <taxon>Apoidea</taxon>
        <taxon>Anthophila</taxon>
        <taxon>Apidae</taxon>
        <taxon>Heterotrigona</taxon>
    </lineage>
</organism>
<protein>
    <submittedName>
        <fullName evidence="1">Uncharacterized protein</fullName>
    </submittedName>
</protein>
<comment type="caution">
    <text evidence="1">The sequence shown here is derived from an EMBL/GenBank/DDBJ whole genome shotgun (WGS) entry which is preliminary data.</text>
</comment>
<accession>A0A6V7GZW8</accession>
<dbReference type="Proteomes" id="UP000752696">
    <property type="component" value="Unassembled WGS sequence"/>
</dbReference>
<evidence type="ECO:0000313" key="1">
    <source>
        <dbReference type="EMBL" id="CAD1472555.1"/>
    </source>
</evidence>
<proteinExistence type="predicted"/>
<name>A0A6V7GZW8_9HYME</name>
<gene>
    <name evidence="1" type="ORF">MHI_LOCUS305772</name>
</gene>
<dbReference type="AlphaFoldDB" id="A0A6V7GZW8"/>
<sequence>MVVTTFQKDLMTISTAELLVEINDLGKSDRIRM</sequence>
<dbReference type="EMBL" id="CAJDYZ010005528">
    <property type="protein sequence ID" value="CAD1472555.1"/>
    <property type="molecule type" value="Genomic_DNA"/>
</dbReference>
<keyword evidence="2" id="KW-1185">Reference proteome</keyword>
<reference evidence="1" key="1">
    <citation type="submission" date="2020-07" db="EMBL/GenBank/DDBJ databases">
        <authorList>
            <person name="Nazaruddin N."/>
        </authorList>
    </citation>
    <scope>NUCLEOTIDE SEQUENCE</scope>
</reference>